<reference evidence="1 2" key="1">
    <citation type="submission" date="2024-01" db="EMBL/GenBank/DDBJ databases">
        <title>Uliginosibacterium soil sp. nov.</title>
        <authorList>
            <person name="Lv Y."/>
        </authorList>
    </citation>
    <scope>NUCLEOTIDE SEQUENCE [LARGE SCALE GENOMIC DNA]</scope>
    <source>
        <strain evidence="1 2">H3</strain>
    </source>
</reference>
<protein>
    <submittedName>
        <fullName evidence="1">DOMON-like domain-containing protein</fullName>
    </submittedName>
</protein>
<proteinExistence type="predicted"/>
<keyword evidence="2" id="KW-1185">Reference proteome</keyword>
<dbReference type="RefSeq" id="WP_327597924.1">
    <property type="nucleotide sequence ID" value="NZ_JAYXHS010000001.1"/>
</dbReference>
<evidence type="ECO:0000313" key="1">
    <source>
        <dbReference type="EMBL" id="MEC5384958.1"/>
    </source>
</evidence>
<gene>
    <name evidence="1" type="ORF">VVD49_04445</name>
</gene>
<dbReference type="EMBL" id="JAYXHS010000001">
    <property type="protein sequence ID" value="MEC5384958.1"/>
    <property type="molecule type" value="Genomic_DNA"/>
</dbReference>
<sequence length="182" mass="19547">MVVLSRLICHPAHPCAAVTALQASASLAADGSLQLLYTLTGALDALRIPAPTQSGFADELWKHTCFEAFVSHAEATSYHEFNFSPTGQWAAYAFSDYRQRDAGWQPAQAPDFNSRQTPDALTLAASIPATLLPARSGILHIGLTAVVETIEGAISYWALAHPGERPDFHLRAAFTLQLANSS</sequence>
<dbReference type="CDD" id="cd09627">
    <property type="entry name" value="DOMON_murB_like"/>
    <property type="match status" value="1"/>
</dbReference>
<name>A0ABU6K1M6_9RHOO</name>
<comment type="caution">
    <text evidence="1">The sequence shown here is derived from an EMBL/GenBank/DDBJ whole genome shotgun (WGS) entry which is preliminary data.</text>
</comment>
<dbReference type="Proteomes" id="UP001331561">
    <property type="component" value="Unassembled WGS sequence"/>
</dbReference>
<accession>A0ABU6K1M6</accession>
<evidence type="ECO:0000313" key="2">
    <source>
        <dbReference type="Proteomes" id="UP001331561"/>
    </source>
</evidence>
<dbReference type="Gene3D" id="2.60.40.1190">
    <property type="match status" value="1"/>
</dbReference>
<organism evidence="1 2">
    <name type="scientific">Uliginosibacterium silvisoli</name>
    <dbReference type="NCBI Taxonomy" id="3114758"/>
    <lineage>
        <taxon>Bacteria</taxon>
        <taxon>Pseudomonadati</taxon>
        <taxon>Pseudomonadota</taxon>
        <taxon>Betaproteobacteria</taxon>
        <taxon>Rhodocyclales</taxon>
        <taxon>Zoogloeaceae</taxon>
        <taxon>Uliginosibacterium</taxon>
    </lineage>
</organism>